<dbReference type="AlphaFoldDB" id="A0A839SN19"/>
<gene>
    <name evidence="3" type="ORF">FHR98_000107</name>
</gene>
<dbReference type="Proteomes" id="UP000581135">
    <property type="component" value="Unassembled WGS sequence"/>
</dbReference>
<reference evidence="3 4" key="1">
    <citation type="submission" date="2020-08" db="EMBL/GenBank/DDBJ databases">
        <title>Genomic Encyclopedia of Type Strains, Phase III (KMG-III): the genomes of soil and plant-associated and newly described type strains.</title>
        <authorList>
            <person name="Whitman W."/>
        </authorList>
    </citation>
    <scope>NUCLEOTIDE SEQUENCE [LARGE SCALE GENOMIC DNA]</scope>
    <source>
        <strain evidence="3 4">CECT 8803</strain>
    </source>
</reference>
<comment type="caution">
    <text evidence="3">The sequence shown here is derived from an EMBL/GenBank/DDBJ whole genome shotgun (WGS) entry which is preliminary data.</text>
</comment>
<accession>A0A839SN19</accession>
<keyword evidence="4" id="KW-1185">Reference proteome</keyword>
<name>A0A839SN19_9PROT</name>
<evidence type="ECO:0000259" key="2">
    <source>
        <dbReference type="Pfam" id="PF16261"/>
    </source>
</evidence>
<feature type="region of interest" description="Disordered" evidence="1">
    <location>
        <begin position="1"/>
        <end position="33"/>
    </location>
</feature>
<evidence type="ECO:0000256" key="1">
    <source>
        <dbReference type="SAM" id="MobiDB-lite"/>
    </source>
</evidence>
<proteinExistence type="predicted"/>
<dbReference type="NCBIfam" id="TIGR03032">
    <property type="entry name" value="TIGR03032 family protein"/>
    <property type="match status" value="1"/>
</dbReference>
<dbReference type="Pfam" id="PF16261">
    <property type="entry name" value="DUF4915"/>
    <property type="match status" value="1"/>
</dbReference>
<sequence length="381" mass="41819">MADGATTDKVVDSKADENKSSNESVLLVGDSSNKEPVKPWHLTTSAHLHQWLSRVGASIAFTTYEAGKLVLLAPGREGKLVVSDRDFGQAMALNLTNDGFLLSSAAQVWRFQNGLERGAIYEGWDHVFLPRKSHVTGAVDVHDVAIDNQGRLLAVVTGYNCVAELENSGNFAPIWKPPFIDKIVGEDRCHLNGFCLEKGELAYVTVIAPTNKQGAWREHRADGGQVIDVRTNEVIAKGLAMPHSPRLHEGRLWITEAGTGWMGWIDRKNGEFKRMVWCPGFVRGLRLANNVALVGVSKPRNKVFTGLPLDDELKKRACDPECAVYVINIATKEVVHKLQITGSVEELYDVAFLPGVRQPLLVGLQGKEIARLVRVGKNTTG</sequence>
<protein>
    <submittedName>
        <fullName evidence="3">Uncharacterized protein (TIGR03032 family)</fullName>
    </submittedName>
</protein>
<dbReference type="EMBL" id="JACHXA010000001">
    <property type="protein sequence ID" value="MBB3063842.1"/>
    <property type="molecule type" value="Genomic_DNA"/>
</dbReference>
<evidence type="ECO:0000313" key="3">
    <source>
        <dbReference type="EMBL" id="MBB3063842.1"/>
    </source>
</evidence>
<feature type="compositionally biased region" description="Basic and acidic residues" evidence="1">
    <location>
        <begin position="9"/>
        <end position="20"/>
    </location>
</feature>
<organism evidence="3 4">
    <name type="scientific">Limibacillus halophilus</name>
    <dbReference type="NCBI Taxonomy" id="1579333"/>
    <lineage>
        <taxon>Bacteria</taxon>
        <taxon>Pseudomonadati</taxon>
        <taxon>Pseudomonadota</taxon>
        <taxon>Alphaproteobacteria</taxon>
        <taxon>Rhodospirillales</taxon>
        <taxon>Rhodovibrionaceae</taxon>
        <taxon>Limibacillus</taxon>
    </lineage>
</organism>
<dbReference type="InterPro" id="IPR017481">
    <property type="entry name" value="CHP03032"/>
</dbReference>
<dbReference type="SUPFAM" id="SSF63825">
    <property type="entry name" value="YWTD domain"/>
    <property type="match status" value="1"/>
</dbReference>
<evidence type="ECO:0000313" key="4">
    <source>
        <dbReference type="Proteomes" id="UP000581135"/>
    </source>
</evidence>
<dbReference type="RefSeq" id="WP_183414657.1">
    <property type="nucleotide sequence ID" value="NZ_JACHXA010000001.1"/>
</dbReference>
<feature type="domain" description="Conserved hypothetical protein CHP03032" evidence="2">
    <location>
        <begin position="47"/>
        <end position="360"/>
    </location>
</feature>